<sequence length="120" mass="14164">MSDRIRIQRIYDHDQDTTGTRVLVDRVWPRGVSKDDANLDHWYKELAPSSELRKWFGHDPKLWAAFKQKYRKELKDDDKREQLRELAEMAGSDGLVLLYGAKDTEHNQAVVLREVLEEIL</sequence>
<proteinExistence type="predicted"/>
<dbReference type="PANTHER" id="PTHR36849">
    <property type="entry name" value="CYTOPLASMIC PROTEIN-RELATED"/>
    <property type="match status" value="1"/>
</dbReference>
<dbReference type="InterPro" id="IPR052552">
    <property type="entry name" value="YeaO-like"/>
</dbReference>
<reference evidence="1 2" key="1">
    <citation type="submission" date="2018-08" db="EMBL/GenBank/DDBJ databases">
        <title>Wenzhouxiangella salilacus sp. nov., a novel bacterium isolated from a saline lake in Xinjiang Province, China.</title>
        <authorList>
            <person name="Han S."/>
        </authorList>
    </citation>
    <scope>NUCLEOTIDE SEQUENCE [LARGE SCALE GENOMIC DNA]</scope>
    <source>
        <strain evidence="1 2">XDB06</strain>
    </source>
</reference>
<organism evidence="1 2">
    <name type="scientific">Wenzhouxiangella sediminis</name>
    <dbReference type="NCBI Taxonomy" id="1792836"/>
    <lineage>
        <taxon>Bacteria</taxon>
        <taxon>Pseudomonadati</taxon>
        <taxon>Pseudomonadota</taxon>
        <taxon>Gammaproteobacteria</taxon>
        <taxon>Chromatiales</taxon>
        <taxon>Wenzhouxiangellaceae</taxon>
        <taxon>Wenzhouxiangella</taxon>
    </lineage>
</organism>
<accession>A0A3E1KD33</accession>
<keyword evidence="2" id="KW-1185">Reference proteome</keyword>
<evidence type="ECO:0000313" key="1">
    <source>
        <dbReference type="EMBL" id="RFF33027.1"/>
    </source>
</evidence>
<name>A0A3E1KD33_9GAMM</name>
<dbReference type="Pfam" id="PF22752">
    <property type="entry name" value="DUF488-N3i"/>
    <property type="match status" value="1"/>
</dbReference>
<dbReference type="EMBL" id="QUZK01000002">
    <property type="protein sequence ID" value="RFF33027.1"/>
    <property type="molecule type" value="Genomic_DNA"/>
</dbReference>
<dbReference type="OrthoDB" id="9790745at2"/>
<dbReference type="AlphaFoldDB" id="A0A3E1KD33"/>
<protein>
    <submittedName>
        <fullName evidence="1">DUF488 family protein</fullName>
    </submittedName>
</protein>
<dbReference type="Proteomes" id="UP000260351">
    <property type="component" value="Unassembled WGS sequence"/>
</dbReference>
<comment type="caution">
    <text evidence="1">The sequence shown here is derived from an EMBL/GenBank/DDBJ whole genome shotgun (WGS) entry which is preliminary data.</text>
</comment>
<dbReference type="RefSeq" id="WP_116649113.1">
    <property type="nucleotide sequence ID" value="NZ_QUZK01000002.1"/>
</dbReference>
<dbReference type="PANTHER" id="PTHR36849:SF1">
    <property type="entry name" value="CYTOPLASMIC PROTEIN"/>
    <property type="match status" value="1"/>
</dbReference>
<evidence type="ECO:0000313" key="2">
    <source>
        <dbReference type="Proteomes" id="UP000260351"/>
    </source>
</evidence>
<gene>
    <name evidence="1" type="ORF">DZC52_00245</name>
</gene>